<evidence type="ECO:0000256" key="1">
    <source>
        <dbReference type="SAM" id="SignalP"/>
    </source>
</evidence>
<gene>
    <name evidence="2" type="ORF">BG015_008538</name>
</gene>
<feature type="signal peptide" evidence="1">
    <location>
        <begin position="1"/>
        <end position="26"/>
    </location>
</feature>
<reference evidence="2" key="1">
    <citation type="journal article" date="2020" name="Fungal Divers.">
        <title>Resolving the Mortierellaceae phylogeny through synthesis of multi-gene phylogenetics and phylogenomics.</title>
        <authorList>
            <person name="Vandepol N."/>
            <person name="Liber J."/>
            <person name="Desiro A."/>
            <person name="Na H."/>
            <person name="Kennedy M."/>
            <person name="Barry K."/>
            <person name="Grigoriev I.V."/>
            <person name="Miller A.N."/>
            <person name="O'Donnell K."/>
            <person name="Stajich J.E."/>
            <person name="Bonito G."/>
        </authorList>
    </citation>
    <scope>NUCLEOTIDE SEQUENCE</scope>
    <source>
        <strain evidence="2">NRRL 6426</strain>
    </source>
</reference>
<proteinExistence type="predicted"/>
<keyword evidence="3" id="KW-1185">Reference proteome</keyword>
<dbReference type="Gene3D" id="3.80.10.10">
    <property type="entry name" value="Ribonuclease Inhibitor"/>
    <property type="match status" value="1"/>
</dbReference>
<dbReference type="Proteomes" id="UP000748756">
    <property type="component" value="Unassembled WGS sequence"/>
</dbReference>
<dbReference type="SUPFAM" id="SSF52047">
    <property type="entry name" value="RNI-like"/>
    <property type="match status" value="1"/>
</dbReference>
<dbReference type="AlphaFoldDB" id="A0A9P5VAG6"/>
<sequence length="656" mass="75552">MVLMAALEANLTRLLSLTFDSLACEADDGDDGDDDDDDYYDDYDDYDDDYYYYDDNDHISDGDDDDNYIINDTRDTYSRMLTLLEAQGTKNLRDNSAPIAAFDGSPADGLSMTLTRARWRMVLLNPMLDRLVFSHSKKRSGTHPFSIQTKAGAPPVLTSASQDFLRRTFSTLSRLRHLKVGLNADNFLLCNLVTLLPSLESFVHVDRATFDPVVLQQGPVHSALKDLDFRHASMTPEELRAIVVAFPALTRLSIDSGRSLYIPYKGETNVTKATTDRDILEHSSLVTFQIRRQPRIDILRSRIRFPGVTELCRSVFVNNAQELQQLFWMFPALERYHSMTLNGNATEPLHVDEIVREIREYPIENLILDPEDIFNSVSDSATFNLSSIITQMPFLTQLWISGVRDNERTMIEVARNCKNIQELTIDLEEGCSQGLVELFVGCPKLRTCRGIGHLVLAEELIESAEWVCVELRELDIEIVGIPRLTVVQKDLLKGIRRLDAELFTFMNTNAFGIANQEEQDTKHKIEQIRQRLWNRGHELTPDETEAFEQLWISHSIQRKVYQRLARLTRLEELDFSMQKSTRRGDKSRRTDTLEFTLESGLVELGCLERLRRFSYWNTNHRIRSKEAQWIKAQWSINVKRRLQTARRAPRLMGKAR</sequence>
<name>A0A9P5VAG6_9FUNG</name>
<organism evidence="2 3">
    <name type="scientific">Linnemannia schmuckeri</name>
    <dbReference type="NCBI Taxonomy" id="64567"/>
    <lineage>
        <taxon>Eukaryota</taxon>
        <taxon>Fungi</taxon>
        <taxon>Fungi incertae sedis</taxon>
        <taxon>Mucoromycota</taxon>
        <taxon>Mortierellomycotina</taxon>
        <taxon>Mortierellomycetes</taxon>
        <taxon>Mortierellales</taxon>
        <taxon>Mortierellaceae</taxon>
        <taxon>Linnemannia</taxon>
    </lineage>
</organism>
<accession>A0A9P5VAG6</accession>
<evidence type="ECO:0000313" key="2">
    <source>
        <dbReference type="EMBL" id="KAF9149675.1"/>
    </source>
</evidence>
<keyword evidence="1" id="KW-0732">Signal</keyword>
<dbReference type="OrthoDB" id="2378034at2759"/>
<dbReference type="EMBL" id="JAAAUQ010000500">
    <property type="protein sequence ID" value="KAF9149675.1"/>
    <property type="molecule type" value="Genomic_DNA"/>
</dbReference>
<protein>
    <submittedName>
        <fullName evidence="2">Uncharacterized protein</fullName>
    </submittedName>
</protein>
<dbReference type="InterPro" id="IPR032675">
    <property type="entry name" value="LRR_dom_sf"/>
</dbReference>
<evidence type="ECO:0000313" key="3">
    <source>
        <dbReference type="Proteomes" id="UP000748756"/>
    </source>
</evidence>
<comment type="caution">
    <text evidence="2">The sequence shown here is derived from an EMBL/GenBank/DDBJ whole genome shotgun (WGS) entry which is preliminary data.</text>
</comment>
<feature type="chain" id="PRO_5040350854" evidence="1">
    <location>
        <begin position="27"/>
        <end position="656"/>
    </location>
</feature>